<feature type="region of interest" description="Disordered" evidence="2">
    <location>
        <begin position="78"/>
        <end position="111"/>
    </location>
</feature>
<keyword evidence="1" id="KW-0175">Coiled coil</keyword>
<dbReference type="OrthoDB" id="1624331at2759"/>
<keyword evidence="4" id="KW-1185">Reference proteome</keyword>
<feature type="region of interest" description="Disordered" evidence="2">
    <location>
        <begin position="27"/>
        <end position="58"/>
    </location>
</feature>
<proteinExistence type="predicted"/>
<dbReference type="Proteomes" id="UP000626092">
    <property type="component" value="Unassembled WGS sequence"/>
</dbReference>
<name>A0A834GKU7_RHOSS</name>
<evidence type="ECO:0000313" key="4">
    <source>
        <dbReference type="Proteomes" id="UP000626092"/>
    </source>
</evidence>
<dbReference type="EMBL" id="WJXA01000007">
    <property type="protein sequence ID" value="KAF7137452.1"/>
    <property type="molecule type" value="Genomic_DNA"/>
</dbReference>
<comment type="caution">
    <text evidence="3">The sequence shown here is derived from an EMBL/GenBank/DDBJ whole genome shotgun (WGS) entry which is preliminary data.</text>
</comment>
<dbReference type="PANTHER" id="PTHR46554:SF2">
    <property type="entry name" value="TFIIS N-TERMINAL DOMAIN-CONTAINING PROTEIN"/>
    <property type="match status" value="1"/>
</dbReference>
<dbReference type="PANTHER" id="PTHR46554">
    <property type="entry name" value="MEDIATOR OF RNA POLYMERASE II TRANSCRIPTION SUBUNIT 26A-RELATED"/>
    <property type="match status" value="1"/>
</dbReference>
<gene>
    <name evidence="3" type="ORF">RHSIM_Rhsim07G0068300</name>
</gene>
<organism evidence="3 4">
    <name type="scientific">Rhododendron simsii</name>
    <name type="common">Sims's rhododendron</name>
    <dbReference type="NCBI Taxonomy" id="118357"/>
    <lineage>
        <taxon>Eukaryota</taxon>
        <taxon>Viridiplantae</taxon>
        <taxon>Streptophyta</taxon>
        <taxon>Embryophyta</taxon>
        <taxon>Tracheophyta</taxon>
        <taxon>Spermatophyta</taxon>
        <taxon>Magnoliopsida</taxon>
        <taxon>eudicotyledons</taxon>
        <taxon>Gunneridae</taxon>
        <taxon>Pentapetalae</taxon>
        <taxon>asterids</taxon>
        <taxon>Ericales</taxon>
        <taxon>Ericaceae</taxon>
        <taxon>Ericoideae</taxon>
        <taxon>Rhodoreae</taxon>
        <taxon>Rhododendron</taxon>
    </lineage>
</organism>
<reference evidence="3" key="1">
    <citation type="submission" date="2019-11" db="EMBL/GenBank/DDBJ databases">
        <authorList>
            <person name="Liu Y."/>
            <person name="Hou J."/>
            <person name="Li T.-Q."/>
            <person name="Guan C.-H."/>
            <person name="Wu X."/>
            <person name="Wu H.-Z."/>
            <person name="Ling F."/>
            <person name="Zhang R."/>
            <person name="Shi X.-G."/>
            <person name="Ren J.-P."/>
            <person name="Chen E.-F."/>
            <person name="Sun J.-M."/>
        </authorList>
    </citation>
    <scope>NUCLEOTIDE SEQUENCE</scope>
    <source>
        <strain evidence="3">Adult_tree_wgs_1</strain>
        <tissue evidence="3">Leaves</tissue>
    </source>
</reference>
<feature type="coiled-coil region" evidence="1">
    <location>
        <begin position="118"/>
        <end position="145"/>
    </location>
</feature>
<accession>A0A834GKU7</accession>
<protein>
    <submittedName>
        <fullName evidence="3">Uncharacterized protein</fullName>
    </submittedName>
</protein>
<evidence type="ECO:0000256" key="2">
    <source>
        <dbReference type="SAM" id="MobiDB-lite"/>
    </source>
</evidence>
<sequence>MYLATETPKIEEDKPETRRIVEMKALKLHERGMQSPSSEDVQNEAEKSLQQSNRQRATRNAELLLRCGKGKPFDLRNFRRATEKSLKQSTGERVSDGESVQEKVIQPKPSNRDEEAIELKLKATKRKLHERYEQAQNARKKIQVVEFIDLPQRTTTCAKTHRAKEHIMRCQKAYVGCFKR</sequence>
<dbReference type="AlphaFoldDB" id="A0A834GKU7"/>
<evidence type="ECO:0000256" key="1">
    <source>
        <dbReference type="SAM" id="Coils"/>
    </source>
</evidence>
<evidence type="ECO:0000313" key="3">
    <source>
        <dbReference type="EMBL" id="KAF7137452.1"/>
    </source>
</evidence>